<name>A0A1M5GXK0_9BRAD</name>
<organism evidence="1 2">
    <name type="scientific">Bradyrhizobium erythrophlei</name>
    <dbReference type="NCBI Taxonomy" id="1437360"/>
    <lineage>
        <taxon>Bacteria</taxon>
        <taxon>Pseudomonadati</taxon>
        <taxon>Pseudomonadota</taxon>
        <taxon>Alphaproteobacteria</taxon>
        <taxon>Hyphomicrobiales</taxon>
        <taxon>Nitrobacteraceae</taxon>
        <taxon>Bradyrhizobium</taxon>
    </lineage>
</organism>
<gene>
    <name evidence="1" type="ORF">SAMN05443248_0223</name>
</gene>
<evidence type="ECO:0000313" key="1">
    <source>
        <dbReference type="EMBL" id="SHG08408.1"/>
    </source>
</evidence>
<dbReference type="RefSeq" id="WP_079599645.1">
    <property type="nucleotide sequence ID" value="NZ_LT670817.1"/>
</dbReference>
<proteinExistence type="predicted"/>
<protein>
    <submittedName>
        <fullName evidence="1">Prophage CP4-57 regulatory protein (AlpA)</fullName>
    </submittedName>
</protein>
<reference evidence="1 2" key="1">
    <citation type="submission" date="2016-11" db="EMBL/GenBank/DDBJ databases">
        <authorList>
            <person name="Jaros S."/>
            <person name="Januszkiewicz K."/>
            <person name="Wedrychowicz H."/>
        </authorList>
    </citation>
    <scope>NUCLEOTIDE SEQUENCE [LARGE SCALE GENOMIC DNA]</scope>
    <source>
        <strain evidence="1 2">GAS138</strain>
    </source>
</reference>
<dbReference type="InterPro" id="IPR010260">
    <property type="entry name" value="AlpA"/>
</dbReference>
<dbReference type="EMBL" id="LT670817">
    <property type="protein sequence ID" value="SHG08408.1"/>
    <property type="molecule type" value="Genomic_DNA"/>
</dbReference>
<dbReference type="Proteomes" id="UP000189796">
    <property type="component" value="Chromosome I"/>
</dbReference>
<dbReference type="OrthoDB" id="1525365at2"/>
<dbReference type="Pfam" id="PF05930">
    <property type="entry name" value="Phage_AlpA"/>
    <property type="match status" value="1"/>
</dbReference>
<dbReference type="AlphaFoldDB" id="A0A1M5GXK0"/>
<accession>A0A1M5GXK0</accession>
<sequence>MKSAKFLGFSELRGRGIPLGRRQLDRLEAAGKFPRRVHISERRVGWVAEEIEAHVADKVANRCARIGST</sequence>
<evidence type="ECO:0000313" key="2">
    <source>
        <dbReference type="Proteomes" id="UP000189796"/>
    </source>
</evidence>